<proteinExistence type="inferred from homology"/>
<evidence type="ECO:0000313" key="12">
    <source>
        <dbReference type="Proteomes" id="UP000552700"/>
    </source>
</evidence>
<sequence>MTRRPYSRPEKIAAGLCAVLGLIAVVIWGVSLSHYLAKPHQAASSGPTYVRPAAPTTPAAPAPKPSQTAAATTPSMQPPANSFVVKRILKIDQPFDHGDYVWDDAGVPPGPIVITVDLAAQTLSVFRGGYEIGAAVILYGANDMPTPVGTYRITEKDADHVSNLYHAPMPYMLRLTNDGISIHGSDVQLNAGTHGCIGVPTPFARKLFAQARLSDVVIVTNGKMMDLSGIS</sequence>
<dbReference type="InterPro" id="IPR038063">
    <property type="entry name" value="Transpep_catalytic_dom"/>
</dbReference>
<feature type="transmembrane region" description="Helical" evidence="9">
    <location>
        <begin position="12"/>
        <end position="37"/>
    </location>
</feature>
<dbReference type="Gene3D" id="2.40.440.10">
    <property type="entry name" value="L,D-transpeptidase catalytic domain-like"/>
    <property type="match status" value="1"/>
</dbReference>
<evidence type="ECO:0000256" key="8">
    <source>
        <dbReference type="SAM" id="MobiDB-lite"/>
    </source>
</evidence>
<keyword evidence="9" id="KW-0812">Transmembrane</keyword>
<dbReference type="GO" id="GO:0071555">
    <property type="term" value="P:cell wall organization"/>
    <property type="evidence" value="ECO:0007669"/>
    <property type="project" value="UniProtKB-UniRule"/>
</dbReference>
<dbReference type="Pfam" id="PF03734">
    <property type="entry name" value="YkuD"/>
    <property type="match status" value="1"/>
</dbReference>
<dbReference type="CDD" id="cd16913">
    <property type="entry name" value="YkuD_like"/>
    <property type="match status" value="1"/>
</dbReference>
<dbReference type="GO" id="GO:0008360">
    <property type="term" value="P:regulation of cell shape"/>
    <property type="evidence" value="ECO:0007669"/>
    <property type="project" value="UniProtKB-UniRule"/>
</dbReference>
<dbReference type="SUPFAM" id="SSF141523">
    <property type="entry name" value="L,D-transpeptidase catalytic domain-like"/>
    <property type="match status" value="1"/>
</dbReference>
<protein>
    <submittedName>
        <fullName evidence="11">Lipoprotein-anchoring transpeptidase ErfK/SrfK</fullName>
    </submittedName>
</protein>
<reference evidence="11 12" key="1">
    <citation type="submission" date="2020-08" db="EMBL/GenBank/DDBJ databases">
        <title>Genomic Encyclopedia of Type Strains, Phase IV (KMG-IV): sequencing the most valuable type-strain genomes for metagenomic binning, comparative biology and taxonomic classification.</title>
        <authorList>
            <person name="Goeker M."/>
        </authorList>
    </citation>
    <scope>NUCLEOTIDE SEQUENCE [LARGE SCALE GENOMIC DNA]</scope>
    <source>
        <strain evidence="11 12">DSM 102255</strain>
    </source>
</reference>
<evidence type="ECO:0000256" key="3">
    <source>
        <dbReference type="ARBA" id="ARBA00022679"/>
    </source>
</evidence>
<organism evidence="11 12">
    <name type="scientific">Sphingobium subterraneum</name>
    <dbReference type="NCBI Taxonomy" id="627688"/>
    <lineage>
        <taxon>Bacteria</taxon>
        <taxon>Pseudomonadati</taxon>
        <taxon>Pseudomonadota</taxon>
        <taxon>Alphaproteobacteria</taxon>
        <taxon>Sphingomonadales</taxon>
        <taxon>Sphingomonadaceae</taxon>
        <taxon>Sphingobium</taxon>
    </lineage>
</organism>
<name>A0A841IYS9_9SPHN</name>
<dbReference type="GO" id="GO:0016740">
    <property type="term" value="F:transferase activity"/>
    <property type="evidence" value="ECO:0007669"/>
    <property type="project" value="UniProtKB-KW"/>
</dbReference>
<keyword evidence="4 7" id="KW-0133">Cell shape</keyword>
<accession>A0A841IYS9</accession>
<evidence type="ECO:0000256" key="6">
    <source>
        <dbReference type="ARBA" id="ARBA00023316"/>
    </source>
</evidence>
<gene>
    <name evidence="11" type="ORF">FHS92_001838</name>
</gene>
<dbReference type="PANTHER" id="PTHR30582:SF2">
    <property type="entry name" value="L,D-TRANSPEPTIDASE YCIB-RELATED"/>
    <property type="match status" value="1"/>
</dbReference>
<comment type="pathway">
    <text evidence="1 7">Cell wall biogenesis; peptidoglycan biosynthesis.</text>
</comment>
<comment type="caution">
    <text evidence="11">The sequence shown here is derived from an EMBL/GenBank/DDBJ whole genome shotgun (WGS) entry which is preliminary data.</text>
</comment>
<keyword evidence="11" id="KW-0449">Lipoprotein</keyword>
<dbReference type="RefSeq" id="WP_184079773.1">
    <property type="nucleotide sequence ID" value="NZ_JACIJP010000002.1"/>
</dbReference>
<feature type="active site" description="Proton donor/acceptor" evidence="7">
    <location>
        <position position="183"/>
    </location>
</feature>
<keyword evidence="9" id="KW-1133">Transmembrane helix</keyword>
<dbReference type="GO" id="GO:0005576">
    <property type="term" value="C:extracellular region"/>
    <property type="evidence" value="ECO:0007669"/>
    <property type="project" value="TreeGrafter"/>
</dbReference>
<keyword evidence="12" id="KW-1185">Reference proteome</keyword>
<evidence type="ECO:0000256" key="5">
    <source>
        <dbReference type="ARBA" id="ARBA00022984"/>
    </source>
</evidence>
<comment type="similarity">
    <text evidence="2">Belongs to the YkuD family.</text>
</comment>
<evidence type="ECO:0000259" key="10">
    <source>
        <dbReference type="PROSITE" id="PS52029"/>
    </source>
</evidence>
<dbReference type="GO" id="GO:0071972">
    <property type="term" value="F:peptidoglycan L,D-transpeptidase activity"/>
    <property type="evidence" value="ECO:0007669"/>
    <property type="project" value="TreeGrafter"/>
</dbReference>
<dbReference type="UniPathway" id="UPA00219"/>
<evidence type="ECO:0000256" key="2">
    <source>
        <dbReference type="ARBA" id="ARBA00005992"/>
    </source>
</evidence>
<feature type="domain" description="L,D-TPase catalytic" evidence="10">
    <location>
        <begin position="112"/>
        <end position="220"/>
    </location>
</feature>
<dbReference type="Proteomes" id="UP000552700">
    <property type="component" value="Unassembled WGS sequence"/>
</dbReference>
<evidence type="ECO:0000256" key="1">
    <source>
        <dbReference type="ARBA" id="ARBA00004752"/>
    </source>
</evidence>
<dbReference type="EMBL" id="JACIJP010000002">
    <property type="protein sequence ID" value="MBB6124109.1"/>
    <property type="molecule type" value="Genomic_DNA"/>
</dbReference>
<evidence type="ECO:0000256" key="7">
    <source>
        <dbReference type="PROSITE-ProRule" id="PRU01373"/>
    </source>
</evidence>
<keyword evidence="6 7" id="KW-0961">Cell wall biogenesis/degradation</keyword>
<feature type="active site" description="Nucleophile" evidence="7">
    <location>
        <position position="196"/>
    </location>
</feature>
<keyword evidence="3" id="KW-0808">Transferase</keyword>
<dbReference type="AlphaFoldDB" id="A0A841IYS9"/>
<evidence type="ECO:0000256" key="4">
    <source>
        <dbReference type="ARBA" id="ARBA00022960"/>
    </source>
</evidence>
<feature type="compositionally biased region" description="Low complexity" evidence="8">
    <location>
        <begin position="65"/>
        <end position="78"/>
    </location>
</feature>
<dbReference type="PROSITE" id="PS52029">
    <property type="entry name" value="LD_TPASE"/>
    <property type="match status" value="1"/>
</dbReference>
<dbReference type="GO" id="GO:0018104">
    <property type="term" value="P:peptidoglycan-protein cross-linking"/>
    <property type="evidence" value="ECO:0007669"/>
    <property type="project" value="TreeGrafter"/>
</dbReference>
<keyword evidence="9" id="KW-0472">Membrane</keyword>
<dbReference type="PANTHER" id="PTHR30582">
    <property type="entry name" value="L,D-TRANSPEPTIDASE"/>
    <property type="match status" value="1"/>
</dbReference>
<evidence type="ECO:0000256" key="9">
    <source>
        <dbReference type="SAM" id="Phobius"/>
    </source>
</evidence>
<keyword evidence="5 7" id="KW-0573">Peptidoglycan synthesis</keyword>
<dbReference type="InterPro" id="IPR050979">
    <property type="entry name" value="LD-transpeptidase"/>
</dbReference>
<dbReference type="InterPro" id="IPR005490">
    <property type="entry name" value="LD_TPept_cat_dom"/>
</dbReference>
<feature type="region of interest" description="Disordered" evidence="8">
    <location>
        <begin position="43"/>
        <end position="78"/>
    </location>
</feature>
<evidence type="ECO:0000313" key="11">
    <source>
        <dbReference type="EMBL" id="MBB6124109.1"/>
    </source>
</evidence>